<evidence type="ECO:0000313" key="2">
    <source>
        <dbReference type="Proteomes" id="UP000828390"/>
    </source>
</evidence>
<dbReference type="Proteomes" id="UP000828390">
    <property type="component" value="Unassembled WGS sequence"/>
</dbReference>
<proteinExistence type="predicted"/>
<name>A0A9D4RNU0_DREPO</name>
<gene>
    <name evidence="1" type="ORF">DPMN_036377</name>
</gene>
<dbReference type="AlphaFoldDB" id="A0A9D4RNU0"/>
<accession>A0A9D4RNU0</accession>
<protein>
    <submittedName>
        <fullName evidence="1">Uncharacterized protein</fullName>
    </submittedName>
</protein>
<comment type="caution">
    <text evidence="1">The sequence shown here is derived from an EMBL/GenBank/DDBJ whole genome shotgun (WGS) entry which is preliminary data.</text>
</comment>
<keyword evidence="2" id="KW-1185">Reference proteome</keyword>
<organism evidence="1 2">
    <name type="scientific">Dreissena polymorpha</name>
    <name type="common">Zebra mussel</name>
    <name type="synonym">Mytilus polymorpha</name>
    <dbReference type="NCBI Taxonomy" id="45954"/>
    <lineage>
        <taxon>Eukaryota</taxon>
        <taxon>Metazoa</taxon>
        <taxon>Spiralia</taxon>
        <taxon>Lophotrochozoa</taxon>
        <taxon>Mollusca</taxon>
        <taxon>Bivalvia</taxon>
        <taxon>Autobranchia</taxon>
        <taxon>Heteroconchia</taxon>
        <taxon>Euheterodonta</taxon>
        <taxon>Imparidentia</taxon>
        <taxon>Neoheterodontei</taxon>
        <taxon>Myida</taxon>
        <taxon>Dreissenoidea</taxon>
        <taxon>Dreissenidae</taxon>
        <taxon>Dreissena</taxon>
    </lineage>
</organism>
<reference evidence="1" key="2">
    <citation type="submission" date="2020-11" db="EMBL/GenBank/DDBJ databases">
        <authorList>
            <person name="McCartney M.A."/>
            <person name="Auch B."/>
            <person name="Kono T."/>
            <person name="Mallez S."/>
            <person name="Becker A."/>
            <person name="Gohl D.M."/>
            <person name="Silverstein K.A.T."/>
            <person name="Koren S."/>
            <person name="Bechman K.B."/>
            <person name="Herman A."/>
            <person name="Abrahante J.E."/>
            <person name="Garbe J."/>
        </authorList>
    </citation>
    <scope>NUCLEOTIDE SEQUENCE</scope>
    <source>
        <strain evidence="1">Duluth1</strain>
        <tissue evidence="1">Whole animal</tissue>
    </source>
</reference>
<reference evidence="1" key="1">
    <citation type="journal article" date="2019" name="bioRxiv">
        <title>The Genome of the Zebra Mussel, Dreissena polymorpha: A Resource for Invasive Species Research.</title>
        <authorList>
            <person name="McCartney M.A."/>
            <person name="Auch B."/>
            <person name="Kono T."/>
            <person name="Mallez S."/>
            <person name="Zhang Y."/>
            <person name="Obille A."/>
            <person name="Becker A."/>
            <person name="Abrahante J.E."/>
            <person name="Garbe J."/>
            <person name="Badalamenti J.P."/>
            <person name="Herman A."/>
            <person name="Mangelson H."/>
            <person name="Liachko I."/>
            <person name="Sullivan S."/>
            <person name="Sone E.D."/>
            <person name="Koren S."/>
            <person name="Silverstein K.A.T."/>
            <person name="Beckman K.B."/>
            <person name="Gohl D.M."/>
        </authorList>
    </citation>
    <scope>NUCLEOTIDE SEQUENCE</scope>
    <source>
        <strain evidence="1">Duluth1</strain>
        <tissue evidence="1">Whole animal</tissue>
    </source>
</reference>
<dbReference type="EMBL" id="JAIWYP010000002">
    <property type="protein sequence ID" value="KAH3873150.1"/>
    <property type="molecule type" value="Genomic_DNA"/>
</dbReference>
<sequence length="147" mass="16818">MVEKDVYRLSKGESVEKRLRKKTVSHQSTLKILCEQYVVGTMSMVEFLGVLGTEFVSGIGCDIIDSFTSSYNHKIILSKYIWADNRVKEIRNVGIKRGSPTVFVASTAEDFGLIGRIVHRRNVFCILFCSPRRSWYPSNAWCHVLHE</sequence>
<evidence type="ECO:0000313" key="1">
    <source>
        <dbReference type="EMBL" id="KAH3873150.1"/>
    </source>
</evidence>